<sequence length="179" mass="19963">MAPLGKQADFRVSSRPVAQPVKPCGAFAVQFQPDKGHGLKGEAPRLNQTQRLRELGESRPQKQEAVFFRQRFHRQGAQLVNAHGGIVLFCCTLYCFLFISPRRVGVKDVVGFLLCFFDSWYSSCLSMCGKYGFRYAAGLEQTEAKQNGIAHTAPDCTGYVVSGSDLLDQHRINPDNHHD</sequence>
<proteinExistence type="predicted"/>
<accession>A0A174BC60</accession>
<keyword evidence="1" id="KW-0472">Membrane</keyword>
<protein>
    <submittedName>
        <fullName evidence="2">Uncharacterized protein</fullName>
    </submittedName>
</protein>
<dbReference type="AlphaFoldDB" id="A0A174BC60"/>
<organism evidence="2 3">
    <name type="scientific">Blautia wexlerae</name>
    <dbReference type="NCBI Taxonomy" id="418240"/>
    <lineage>
        <taxon>Bacteria</taxon>
        <taxon>Bacillati</taxon>
        <taxon>Bacillota</taxon>
        <taxon>Clostridia</taxon>
        <taxon>Lachnospirales</taxon>
        <taxon>Lachnospiraceae</taxon>
        <taxon>Blautia</taxon>
    </lineage>
</organism>
<evidence type="ECO:0000313" key="3">
    <source>
        <dbReference type="Proteomes" id="UP000095431"/>
    </source>
</evidence>
<reference evidence="2 3" key="1">
    <citation type="submission" date="2015-09" db="EMBL/GenBank/DDBJ databases">
        <authorList>
            <consortium name="Pathogen Informatics"/>
        </authorList>
    </citation>
    <scope>NUCLEOTIDE SEQUENCE [LARGE SCALE GENOMIC DNA]</scope>
    <source>
        <strain evidence="2 3">2789STDY5834863</strain>
    </source>
</reference>
<name>A0A174BC60_9FIRM</name>
<feature type="transmembrane region" description="Helical" evidence="1">
    <location>
        <begin position="79"/>
        <end position="99"/>
    </location>
</feature>
<evidence type="ECO:0000313" key="2">
    <source>
        <dbReference type="EMBL" id="CUN97315.1"/>
    </source>
</evidence>
<dbReference type="Proteomes" id="UP000095431">
    <property type="component" value="Unassembled WGS sequence"/>
</dbReference>
<keyword evidence="1" id="KW-1133">Transmembrane helix</keyword>
<keyword evidence="1" id="KW-0812">Transmembrane</keyword>
<gene>
    <name evidence="2" type="ORF">ERS852478_01530</name>
</gene>
<dbReference type="EMBL" id="CYZN01000008">
    <property type="protein sequence ID" value="CUN97315.1"/>
    <property type="molecule type" value="Genomic_DNA"/>
</dbReference>
<evidence type="ECO:0000256" key="1">
    <source>
        <dbReference type="SAM" id="Phobius"/>
    </source>
</evidence>